<proteinExistence type="predicted"/>
<dbReference type="HOGENOM" id="CLU_2924485_0_0_1"/>
<sequence>MEPSVIAAVSGRTGSRSSPAYEIASEGKPGSLGSLAIFGVRGGAGAWCMSIGISDTGLFGP</sequence>
<protein>
    <submittedName>
        <fullName evidence="2">Uncharacterized protein</fullName>
    </submittedName>
</protein>
<dbReference type="EMBL" id="CM001196">
    <property type="protein sequence ID" value="EGP91499.1"/>
    <property type="molecule type" value="Genomic_DNA"/>
</dbReference>
<gene>
    <name evidence="2" type="ORF">MYCGRDRAFT_102715</name>
</gene>
<name>F9WY87_ZYMTI</name>
<dbReference type="KEGG" id="ztr:MYCGRDRAFT_102715"/>
<dbReference type="InParanoid" id="F9WY87"/>
<dbReference type="GeneID" id="13395232"/>
<accession>F9WY87</accession>
<dbReference type="RefSeq" id="XP_003856523.1">
    <property type="nucleotide sequence ID" value="XM_003856475.1"/>
</dbReference>
<evidence type="ECO:0000313" key="3">
    <source>
        <dbReference type="Proteomes" id="UP000008062"/>
    </source>
</evidence>
<dbReference type="Proteomes" id="UP000008062">
    <property type="component" value="Chromosome 1"/>
</dbReference>
<dbReference type="AlphaFoldDB" id="F9WY87"/>
<reference evidence="2 3" key="1">
    <citation type="journal article" date="2011" name="PLoS Genet.">
        <title>Finished genome of the fungal wheat pathogen Mycosphaerella graminicola reveals dispensome structure, chromosome plasticity, and stealth pathogenesis.</title>
        <authorList>
            <person name="Goodwin S.B."/>
            <person name="Ben M'barek S."/>
            <person name="Dhillon B."/>
            <person name="Wittenberg A.H.J."/>
            <person name="Crane C.F."/>
            <person name="Hane J.K."/>
            <person name="Foster A.J."/>
            <person name="Van der Lee T.A.J."/>
            <person name="Grimwood J."/>
            <person name="Aerts A."/>
            <person name="Antoniw J."/>
            <person name="Bailey A."/>
            <person name="Bluhm B."/>
            <person name="Bowler J."/>
            <person name="Bristow J."/>
            <person name="van der Burgt A."/>
            <person name="Canto-Canche B."/>
            <person name="Churchill A.C.L."/>
            <person name="Conde-Ferraez L."/>
            <person name="Cools H.J."/>
            <person name="Coutinho P.M."/>
            <person name="Csukai M."/>
            <person name="Dehal P."/>
            <person name="De Wit P."/>
            <person name="Donzelli B."/>
            <person name="van de Geest H.C."/>
            <person name="van Ham R.C.H.J."/>
            <person name="Hammond-Kosack K.E."/>
            <person name="Henrissat B."/>
            <person name="Kilian A."/>
            <person name="Kobayashi A.K."/>
            <person name="Koopmann E."/>
            <person name="Kourmpetis Y."/>
            <person name="Kuzniar A."/>
            <person name="Lindquist E."/>
            <person name="Lombard V."/>
            <person name="Maliepaard C."/>
            <person name="Martins N."/>
            <person name="Mehrabi R."/>
            <person name="Nap J.P.H."/>
            <person name="Ponomarenko A."/>
            <person name="Rudd J.J."/>
            <person name="Salamov A."/>
            <person name="Schmutz J."/>
            <person name="Schouten H.J."/>
            <person name="Shapiro H."/>
            <person name="Stergiopoulos I."/>
            <person name="Torriani S.F.F."/>
            <person name="Tu H."/>
            <person name="de Vries R.P."/>
            <person name="Waalwijk C."/>
            <person name="Ware S.B."/>
            <person name="Wiebenga A."/>
            <person name="Zwiers L.-H."/>
            <person name="Oliver R.P."/>
            <person name="Grigoriev I.V."/>
            <person name="Kema G.H.J."/>
        </authorList>
    </citation>
    <scope>NUCLEOTIDE SEQUENCE [LARGE SCALE GENOMIC DNA]</scope>
    <source>
        <strain evidence="3">CBS 115943 / IPO323</strain>
    </source>
</reference>
<evidence type="ECO:0000313" key="2">
    <source>
        <dbReference type="EMBL" id="EGP91499.1"/>
    </source>
</evidence>
<evidence type="ECO:0000256" key="1">
    <source>
        <dbReference type="SAM" id="MobiDB-lite"/>
    </source>
</evidence>
<feature type="region of interest" description="Disordered" evidence="1">
    <location>
        <begin position="1"/>
        <end position="22"/>
    </location>
</feature>
<organism evidence="2 3">
    <name type="scientific">Zymoseptoria tritici (strain CBS 115943 / IPO323)</name>
    <name type="common">Speckled leaf blotch fungus</name>
    <name type="synonym">Septoria tritici</name>
    <dbReference type="NCBI Taxonomy" id="336722"/>
    <lineage>
        <taxon>Eukaryota</taxon>
        <taxon>Fungi</taxon>
        <taxon>Dikarya</taxon>
        <taxon>Ascomycota</taxon>
        <taxon>Pezizomycotina</taxon>
        <taxon>Dothideomycetes</taxon>
        <taxon>Dothideomycetidae</taxon>
        <taxon>Mycosphaerellales</taxon>
        <taxon>Mycosphaerellaceae</taxon>
        <taxon>Zymoseptoria</taxon>
    </lineage>
</organism>
<keyword evidence="3" id="KW-1185">Reference proteome</keyword>